<feature type="coiled-coil region" evidence="1">
    <location>
        <begin position="14"/>
        <end position="41"/>
    </location>
</feature>
<keyword evidence="3" id="KW-1185">Reference proteome</keyword>
<organism evidence="2 3">
    <name type="scientific">Hydrogenoanaerobacterium saccharovorans</name>
    <dbReference type="NCBI Taxonomy" id="474960"/>
    <lineage>
        <taxon>Bacteria</taxon>
        <taxon>Bacillati</taxon>
        <taxon>Bacillota</taxon>
        <taxon>Clostridia</taxon>
        <taxon>Eubacteriales</taxon>
        <taxon>Oscillospiraceae</taxon>
        <taxon>Hydrogenoanaerobacterium</taxon>
    </lineage>
</organism>
<gene>
    <name evidence="2" type="ORF">SAMN05216180_0116</name>
</gene>
<evidence type="ECO:0000256" key="1">
    <source>
        <dbReference type="SAM" id="Coils"/>
    </source>
</evidence>
<dbReference type="RefSeq" id="WP_278320578.1">
    <property type="nucleotide sequence ID" value="NZ_FOCG01000001.1"/>
</dbReference>
<protein>
    <submittedName>
        <fullName evidence="2">Uncharacterized protein</fullName>
    </submittedName>
</protein>
<name>A0A1H7YP12_9FIRM</name>
<accession>A0A1H7YP12</accession>
<keyword evidence="1" id="KW-0175">Coiled coil</keyword>
<proteinExistence type="predicted"/>
<dbReference type="Proteomes" id="UP000199158">
    <property type="component" value="Unassembled WGS sequence"/>
</dbReference>
<dbReference type="AlphaFoldDB" id="A0A1H7YP12"/>
<dbReference type="STRING" id="474960.SAMN05216180_0116"/>
<dbReference type="EMBL" id="FOCG01000001">
    <property type="protein sequence ID" value="SEM47037.1"/>
    <property type="molecule type" value="Genomic_DNA"/>
</dbReference>
<sequence>MKQAKLIVNETFHSKDEEEKKALLQKKIERYLKNKLKAAEK</sequence>
<evidence type="ECO:0000313" key="2">
    <source>
        <dbReference type="EMBL" id="SEM47037.1"/>
    </source>
</evidence>
<evidence type="ECO:0000313" key="3">
    <source>
        <dbReference type="Proteomes" id="UP000199158"/>
    </source>
</evidence>
<reference evidence="2 3" key="1">
    <citation type="submission" date="2016-10" db="EMBL/GenBank/DDBJ databases">
        <authorList>
            <person name="de Groot N.N."/>
        </authorList>
    </citation>
    <scope>NUCLEOTIDE SEQUENCE [LARGE SCALE GENOMIC DNA]</scope>
    <source>
        <strain evidence="2 3">CGMCC 1.5070</strain>
    </source>
</reference>